<evidence type="ECO:0000313" key="3">
    <source>
        <dbReference type="Proteomes" id="UP000784294"/>
    </source>
</evidence>
<evidence type="ECO:0000313" key="2">
    <source>
        <dbReference type="EMBL" id="VEL38289.1"/>
    </source>
</evidence>
<sequence>MPGGESYQGRRIVNLSLFLLYQADASTSSVPRILTQLTIGSSAGPSNACQASADDRIFGGTSLPRRPEGSSGRPLPVSTVVSVAQSDDLEGERTSDREVDGKVKEALSLETEKNGNSTDCVGADTATQETPHELDRLLSACDPVGSLACLPNPMAQSHRQECICLCRLGASGPTCRLWATGFPAGGRGRIVFQITRKSLLRASPLSVDLEFLAAPSQFEPNQPNGLAVLLLYVRFPLTTGGPVDEASTSKEEGLEPEPVLDVLVYRSPSGELTVLLGATRGTKSAVQASRPHRFLLATRRFSGIGILRPSIWYRLLVDISPPNEFAVNNTADGQVNVSLSLACQIETDNFKNCPPRGGPLAVDAVPECKQRIRLLWPPKRSEEQADHTMQKQAVCQSQELQVDLISTSGWPVSKLPDGLRRRTPPRRAEFARSDLGFPEVHIGGLQPEQMAEMKKLLVEANIEERLTWLNGSL</sequence>
<feature type="compositionally biased region" description="Polar residues" evidence="1">
    <location>
        <begin position="41"/>
        <end position="50"/>
    </location>
</feature>
<name>A0A3S5BSY0_9PLAT</name>
<dbReference type="EMBL" id="CAAALY010257453">
    <property type="protein sequence ID" value="VEL38289.1"/>
    <property type="molecule type" value="Genomic_DNA"/>
</dbReference>
<protein>
    <submittedName>
        <fullName evidence="2">Uncharacterized protein</fullName>
    </submittedName>
</protein>
<dbReference type="AlphaFoldDB" id="A0A3S5BSY0"/>
<accession>A0A3S5BSY0</accession>
<reference evidence="2" key="1">
    <citation type="submission" date="2018-11" db="EMBL/GenBank/DDBJ databases">
        <authorList>
            <consortium name="Pathogen Informatics"/>
        </authorList>
    </citation>
    <scope>NUCLEOTIDE SEQUENCE</scope>
</reference>
<gene>
    <name evidence="2" type="ORF">PXEA_LOCUS31729</name>
</gene>
<comment type="caution">
    <text evidence="2">The sequence shown here is derived from an EMBL/GenBank/DDBJ whole genome shotgun (WGS) entry which is preliminary data.</text>
</comment>
<organism evidence="2 3">
    <name type="scientific">Protopolystoma xenopodis</name>
    <dbReference type="NCBI Taxonomy" id="117903"/>
    <lineage>
        <taxon>Eukaryota</taxon>
        <taxon>Metazoa</taxon>
        <taxon>Spiralia</taxon>
        <taxon>Lophotrochozoa</taxon>
        <taxon>Platyhelminthes</taxon>
        <taxon>Monogenea</taxon>
        <taxon>Polyopisthocotylea</taxon>
        <taxon>Polystomatidea</taxon>
        <taxon>Polystomatidae</taxon>
        <taxon>Protopolystoma</taxon>
    </lineage>
</organism>
<evidence type="ECO:0000256" key="1">
    <source>
        <dbReference type="SAM" id="MobiDB-lite"/>
    </source>
</evidence>
<dbReference type="Proteomes" id="UP000784294">
    <property type="component" value="Unassembled WGS sequence"/>
</dbReference>
<feature type="region of interest" description="Disordered" evidence="1">
    <location>
        <begin position="41"/>
        <end position="76"/>
    </location>
</feature>
<keyword evidence="3" id="KW-1185">Reference proteome</keyword>
<proteinExistence type="predicted"/>